<accession>A0A363NWC4</accession>
<gene>
    <name evidence="1" type="ORF">DCO56_08850</name>
</gene>
<dbReference type="EMBL" id="QCXX01000002">
    <property type="protein sequence ID" value="PUV25040.1"/>
    <property type="molecule type" value="Genomic_DNA"/>
</dbReference>
<comment type="caution">
    <text evidence="1">The sequence shown here is derived from an EMBL/GenBank/DDBJ whole genome shotgun (WGS) entry which is preliminary data.</text>
</comment>
<evidence type="ECO:0000313" key="2">
    <source>
        <dbReference type="Proteomes" id="UP000250831"/>
    </source>
</evidence>
<protein>
    <submittedName>
        <fullName evidence="1">Uncharacterized protein</fullName>
    </submittedName>
</protein>
<dbReference type="Proteomes" id="UP000250831">
    <property type="component" value="Unassembled WGS sequence"/>
</dbReference>
<sequence>MFYRIKIQELLYHLFSNLLKRAGDNCASITNPELDKIYETRSSVVSDLGKPPRLSELAKSVGMSEKKIKLFI</sequence>
<name>A0A363NWC4_9SPHI</name>
<proteinExistence type="predicted"/>
<keyword evidence="2" id="KW-1185">Reference proteome</keyword>
<organism evidence="1 2">
    <name type="scientific">Sphingobacterium athyrii</name>
    <dbReference type="NCBI Taxonomy" id="2152717"/>
    <lineage>
        <taxon>Bacteria</taxon>
        <taxon>Pseudomonadati</taxon>
        <taxon>Bacteroidota</taxon>
        <taxon>Sphingobacteriia</taxon>
        <taxon>Sphingobacteriales</taxon>
        <taxon>Sphingobacteriaceae</taxon>
        <taxon>Sphingobacterium</taxon>
    </lineage>
</organism>
<evidence type="ECO:0000313" key="1">
    <source>
        <dbReference type="EMBL" id="PUV25040.1"/>
    </source>
</evidence>
<reference evidence="1 2" key="1">
    <citation type="submission" date="2018-04" db="EMBL/GenBank/DDBJ databases">
        <title>Sphingobacterium sp. M46 Genome.</title>
        <authorList>
            <person name="Cheng J."/>
            <person name="Li Y."/>
        </authorList>
    </citation>
    <scope>NUCLEOTIDE SEQUENCE [LARGE SCALE GENOMIC DNA]</scope>
    <source>
        <strain evidence="1 2">M46</strain>
    </source>
</reference>
<dbReference type="AlphaFoldDB" id="A0A363NWC4"/>